<feature type="binding site" evidence="7">
    <location>
        <position position="16"/>
    </location>
    <ligand>
        <name>ATP</name>
        <dbReference type="ChEBI" id="CHEBI:30616"/>
    </ligand>
</feature>
<evidence type="ECO:0000256" key="8">
    <source>
        <dbReference type="PIRSR" id="PIRSR630616-3"/>
    </source>
</evidence>
<dbReference type="VEuPathDB" id="TrichDB:TVAGG3_0892560"/>
<keyword evidence="2" id="KW-0808">Transferase</keyword>
<feature type="binding site" evidence="7">
    <location>
        <begin position="136"/>
        <end position="137"/>
    </location>
    <ligand>
        <name>ATP</name>
        <dbReference type="ChEBI" id="CHEBI:30616"/>
    </ligand>
</feature>
<dbReference type="InterPro" id="IPR000719">
    <property type="entry name" value="Prot_kinase_dom"/>
</dbReference>
<evidence type="ECO:0000256" key="6">
    <source>
        <dbReference type="PIRSR" id="PIRSR630616-1"/>
    </source>
</evidence>
<feature type="cross-link" description="Glycyl lysine isopeptide (Lys-Gly) (interchain with G-Cter in SUMO2)" evidence="8">
    <location>
        <position position="134"/>
    </location>
</feature>
<evidence type="ECO:0000256" key="2">
    <source>
        <dbReference type="ARBA" id="ARBA00022679"/>
    </source>
</evidence>
<dbReference type="PANTHER" id="PTHR24350">
    <property type="entry name" value="SERINE/THREONINE-PROTEIN KINASE IAL-RELATED"/>
    <property type="match status" value="1"/>
</dbReference>
<reference evidence="10" key="1">
    <citation type="submission" date="2006-10" db="EMBL/GenBank/DDBJ databases">
        <authorList>
            <person name="Amadeo P."/>
            <person name="Zhao Q."/>
            <person name="Wortman J."/>
            <person name="Fraser-Liggett C."/>
            <person name="Carlton J."/>
        </authorList>
    </citation>
    <scope>NUCLEOTIDE SEQUENCE</scope>
    <source>
        <strain evidence="10">G3</strain>
    </source>
</reference>
<dbReference type="OrthoDB" id="5337378at2759"/>
<keyword evidence="5 7" id="KW-0067">ATP-binding</keyword>
<feature type="binding site" evidence="7">
    <location>
        <position position="150"/>
    </location>
    <ligand>
        <name>ATP</name>
        <dbReference type="ChEBI" id="CHEBI:30616"/>
    </ligand>
</feature>
<evidence type="ECO:0000313" key="10">
    <source>
        <dbReference type="EMBL" id="EAY03899.1"/>
    </source>
</evidence>
<evidence type="ECO:0000256" key="7">
    <source>
        <dbReference type="PIRSR" id="PIRSR630616-2"/>
    </source>
</evidence>
<dbReference type="KEGG" id="tva:4761749"/>
<reference evidence="10" key="2">
    <citation type="journal article" date="2007" name="Science">
        <title>Draft genome sequence of the sexually transmitted pathogen Trichomonas vaginalis.</title>
        <authorList>
            <person name="Carlton J.M."/>
            <person name="Hirt R.P."/>
            <person name="Silva J.C."/>
            <person name="Delcher A.L."/>
            <person name="Schatz M."/>
            <person name="Zhao Q."/>
            <person name="Wortman J.R."/>
            <person name="Bidwell S.L."/>
            <person name="Alsmark U.C.M."/>
            <person name="Besteiro S."/>
            <person name="Sicheritz-Ponten T."/>
            <person name="Noel C.J."/>
            <person name="Dacks J.B."/>
            <person name="Foster P.G."/>
            <person name="Simillion C."/>
            <person name="Van de Peer Y."/>
            <person name="Miranda-Saavedra D."/>
            <person name="Barton G.J."/>
            <person name="Westrop G.D."/>
            <person name="Mueller S."/>
            <person name="Dessi D."/>
            <person name="Fiori P.L."/>
            <person name="Ren Q."/>
            <person name="Paulsen I."/>
            <person name="Zhang H."/>
            <person name="Bastida-Corcuera F.D."/>
            <person name="Simoes-Barbosa A."/>
            <person name="Brown M.T."/>
            <person name="Hayes R.D."/>
            <person name="Mukherjee M."/>
            <person name="Okumura C.Y."/>
            <person name="Schneider R."/>
            <person name="Smith A.J."/>
            <person name="Vanacova S."/>
            <person name="Villalvazo M."/>
            <person name="Haas B.J."/>
            <person name="Pertea M."/>
            <person name="Feldblyum T.V."/>
            <person name="Utterback T.R."/>
            <person name="Shu C.L."/>
            <person name="Osoegawa K."/>
            <person name="de Jong P.J."/>
            <person name="Hrdy I."/>
            <person name="Horvathova L."/>
            <person name="Zubacova Z."/>
            <person name="Dolezal P."/>
            <person name="Malik S.B."/>
            <person name="Logsdon J.M. Jr."/>
            <person name="Henze K."/>
            <person name="Gupta A."/>
            <person name="Wang C.C."/>
            <person name="Dunne R.L."/>
            <person name="Upcroft J.A."/>
            <person name="Upcroft P."/>
            <person name="White O."/>
            <person name="Salzberg S.L."/>
            <person name="Tang P."/>
            <person name="Chiu C.-H."/>
            <person name="Lee Y.-S."/>
            <person name="Embley T.M."/>
            <person name="Coombs G.H."/>
            <person name="Mottram J.C."/>
            <person name="Tachezy J."/>
            <person name="Fraser-Liggett C.M."/>
            <person name="Johnson P.J."/>
        </authorList>
    </citation>
    <scope>NUCLEOTIDE SEQUENCE [LARGE SCALE GENOMIC DNA]</scope>
    <source>
        <strain evidence="10">G3</strain>
    </source>
</reference>
<proteinExistence type="predicted"/>
<dbReference type="EMBL" id="DS113490">
    <property type="protein sequence ID" value="EAY03899.1"/>
    <property type="molecule type" value="Genomic_DNA"/>
</dbReference>
<keyword evidence="1" id="KW-0723">Serine/threonine-protein kinase</keyword>
<dbReference type="SMR" id="A2ETU4"/>
<dbReference type="InterPro" id="IPR008271">
    <property type="entry name" value="Ser/Thr_kinase_AS"/>
</dbReference>
<evidence type="ECO:0000259" key="9">
    <source>
        <dbReference type="PROSITE" id="PS50011"/>
    </source>
</evidence>
<evidence type="ECO:0000313" key="11">
    <source>
        <dbReference type="Proteomes" id="UP000001542"/>
    </source>
</evidence>
<evidence type="ECO:0000256" key="3">
    <source>
        <dbReference type="ARBA" id="ARBA00022741"/>
    </source>
</evidence>
<dbReference type="InterPro" id="IPR011009">
    <property type="entry name" value="Kinase-like_dom_sf"/>
</dbReference>
<dbReference type="InParanoid" id="A2ETU4"/>
<sequence>MSESFFDLFDNLKDGKQGGSSTVYKATYKKTQTTIALKKIEIDPEYPEDFESLQNEIKFHKNIDYPLILHFYGSSTSETKSFVILEYGGEQSLLQYINNRGPLTEGQAKKFFIQLISSLQYLHTQCHLLHSDIKLENILIDSQNNAILIDFGLCCTLGSVNPGFAGTIQYTAPEVFDKVIDSTGASDIWSAGIVLYAMLEGCLPFGGELEDAEEIVHEIQTKPLDLSESSNLSPKAKALISRILTKNPSERIKIQEFVNDPWIADSPYASLLSYDSTVLQSLKRLPTTVNEIDNSIMKEIIAIGFEKRKIIEHILARSDTEDVLYYRIKKLQSILKQIYQFRAAQYKLPREIPLVSRIPSQIPCYTIKKKKAFMKNNN</sequence>
<accession>A2ETU4</accession>
<dbReference type="RefSeq" id="XP_001316122.1">
    <property type="nucleotide sequence ID" value="XM_001316087.1"/>
</dbReference>
<feature type="domain" description="Protein kinase" evidence="9">
    <location>
        <begin position="9"/>
        <end position="263"/>
    </location>
</feature>
<dbReference type="STRING" id="5722.A2ETU4"/>
<dbReference type="Pfam" id="PF00069">
    <property type="entry name" value="Pkinase"/>
    <property type="match status" value="1"/>
</dbReference>
<dbReference type="Gene3D" id="1.10.510.10">
    <property type="entry name" value="Transferase(Phosphotransferase) domain 1"/>
    <property type="match status" value="1"/>
</dbReference>
<dbReference type="Proteomes" id="UP000001542">
    <property type="component" value="Unassembled WGS sequence"/>
</dbReference>
<dbReference type="OMA" id="PFTETEC"/>
<dbReference type="FunFam" id="1.10.510.10:FF:001233">
    <property type="entry name" value="CAMK family protein kinase"/>
    <property type="match status" value="1"/>
</dbReference>
<evidence type="ECO:0000256" key="4">
    <source>
        <dbReference type="ARBA" id="ARBA00022777"/>
    </source>
</evidence>
<keyword evidence="3 7" id="KW-0547">Nucleotide-binding</keyword>
<name>A2ETU4_TRIV3</name>
<dbReference type="PROSITE" id="PS50011">
    <property type="entry name" value="PROTEIN_KINASE_DOM"/>
    <property type="match status" value="1"/>
</dbReference>
<dbReference type="SUPFAM" id="SSF56112">
    <property type="entry name" value="Protein kinase-like (PK-like)"/>
    <property type="match status" value="1"/>
</dbReference>
<keyword evidence="4 10" id="KW-0418">Kinase</keyword>
<dbReference type="GO" id="GO:0005524">
    <property type="term" value="F:ATP binding"/>
    <property type="evidence" value="ECO:0007669"/>
    <property type="project" value="UniProtKB-KW"/>
</dbReference>
<dbReference type="GO" id="GO:0004674">
    <property type="term" value="F:protein serine/threonine kinase activity"/>
    <property type="evidence" value="ECO:0000318"/>
    <property type="project" value="GO_Central"/>
</dbReference>
<dbReference type="AlphaFoldDB" id="A2ETU4"/>
<gene>
    <name evidence="10" type="ORF">TVAG_191980</name>
</gene>
<dbReference type="InterPro" id="IPR030616">
    <property type="entry name" value="Aur-like"/>
</dbReference>
<dbReference type="PROSITE" id="PS00108">
    <property type="entry name" value="PROTEIN_KINASE_ST"/>
    <property type="match status" value="1"/>
</dbReference>
<protein>
    <submittedName>
        <fullName evidence="10">CAMK family protein kinase</fullName>
    </submittedName>
</protein>
<dbReference type="eggNOG" id="KOG0583">
    <property type="taxonomic scope" value="Eukaryota"/>
</dbReference>
<dbReference type="VEuPathDB" id="TrichDB:TVAG_191980"/>
<evidence type="ECO:0000256" key="5">
    <source>
        <dbReference type="ARBA" id="ARBA00022840"/>
    </source>
</evidence>
<dbReference type="SMART" id="SM00220">
    <property type="entry name" value="S_TKc"/>
    <property type="match status" value="1"/>
</dbReference>
<feature type="binding site" evidence="7">
    <location>
        <position position="38"/>
    </location>
    <ligand>
        <name>ATP</name>
        <dbReference type="ChEBI" id="CHEBI:30616"/>
    </ligand>
</feature>
<feature type="active site" description="Proton acceptor" evidence="6">
    <location>
        <position position="132"/>
    </location>
</feature>
<keyword evidence="11" id="KW-1185">Reference proteome</keyword>
<organism evidence="10 11">
    <name type="scientific">Trichomonas vaginalis (strain ATCC PRA-98 / G3)</name>
    <dbReference type="NCBI Taxonomy" id="412133"/>
    <lineage>
        <taxon>Eukaryota</taxon>
        <taxon>Metamonada</taxon>
        <taxon>Parabasalia</taxon>
        <taxon>Trichomonadida</taxon>
        <taxon>Trichomonadidae</taxon>
        <taxon>Trichomonas</taxon>
    </lineage>
</organism>
<evidence type="ECO:0000256" key="1">
    <source>
        <dbReference type="ARBA" id="ARBA00022527"/>
    </source>
</evidence>